<name>A0A0C9V2C0_SPHS4</name>
<dbReference type="Proteomes" id="UP000054279">
    <property type="component" value="Unassembled WGS sequence"/>
</dbReference>
<dbReference type="InterPro" id="IPR011009">
    <property type="entry name" value="Kinase-like_dom_sf"/>
</dbReference>
<dbReference type="HOGENOM" id="CLU_570076_0_0_1"/>
<keyword evidence="3" id="KW-1185">Reference proteome</keyword>
<dbReference type="OrthoDB" id="2906425at2759"/>
<dbReference type="InterPro" id="IPR051678">
    <property type="entry name" value="AGP_Transferase"/>
</dbReference>
<dbReference type="PANTHER" id="PTHR21310">
    <property type="entry name" value="AMINOGLYCOSIDE PHOSPHOTRANSFERASE-RELATED-RELATED"/>
    <property type="match status" value="1"/>
</dbReference>
<proteinExistence type="predicted"/>
<evidence type="ECO:0000313" key="2">
    <source>
        <dbReference type="EMBL" id="KIJ31691.1"/>
    </source>
</evidence>
<dbReference type="SUPFAM" id="SSF56112">
    <property type="entry name" value="Protein kinase-like (PK-like)"/>
    <property type="match status" value="1"/>
</dbReference>
<dbReference type="Gene3D" id="3.90.1200.10">
    <property type="match status" value="1"/>
</dbReference>
<dbReference type="PANTHER" id="PTHR21310:SF15">
    <property type="entry name" value="AMINOGLYCOSIDE PHOSPHOTRANSFERASE DOMAIN-CONTAINING PROTEIN"/>
    <property type="match status" value="1"/>
</dbReference>
<feature type="domain" description="Aminoglycoside phosphotransferase" evidence="1">
    <location>
        <begin position="47"/>
        <end position="306"/>
    </location>
</feature>
<dbReference type="AlphaFoldDB" id="A0A0C9V2C0"/>
<gene>
    <name evidence="2" type="ORF">M422DRAFT_36136</name>
</gene>
<accession>A0A0C9V2C0</accession>
<evidence type="ECO:0000313" key="3">
    <source>
        <dbReference type="Proteomes" id="UP000054279"/>
    </source>
</evidence>
<protein>
    <recommendedName>
        <fullName evidence="1">Aminoglycoside phosphotransferase domain-containing protein</fullName>
    </recommendedName>
</protein>
<dbReference type="InterPro" id="IPR002575">
    <property type="entry name" value="Aminoglycoside_PTrfase"/>
</dbReference>
<evidence type="ECO:0000259" key="1">
    <source>
        <dbReference type="Pfam" id="PF01636"/>
    </source>
</evidence>
<organism evidence="2 3">
    <name type="scientific">Sphaerobolus stellatus (strain SS14)</name>
    <dbReference type="NCBI Taxonomy" id="990650"/>
    <lineage>
        <taxon>Eukaryota</taxon>
        <taxon>Fungi</taxon>
        <taxon>Dikarya</taxon>
        <taxon>Basidiomycota</taxon>
        <taxon>Agaricomycotina</taxon>
        <taxon>Agaricomycetes</taxon>
        <taxon>Phallomycetidae</taxon>
        <taxon>Geastrales</taxon>
        <taxon>Sphaerobolaceae</taxon>
        <taxon>Sphaerobolus</taxon>
    </lineage>
</organism>
<dbReference type="Pfam" id="PF01636">
    <property type="entry name" value="APH"/>
    <property type="match status" value="1"/>
</dbReference>
<sequence length="479" mass="54363">MPSPMSGSVDEDVVDPRLEPTVNAVNWDALSAIACDIYRVESATWGQQFNGGYNVVRFLRLGDENGTEIVARVPYRPEDGMTGERAEALGRRIASEVATMEYVAEQANIPVPRVIAHNIEKDGDGVDSPYILMSKMDGAPLSSLWDDMEDKKREVILRQVVDILLQLSSVRFDSIGALFKGDGITKPAWYIEPQLSVLDIDDFSVLRAISGRLYNNALDYWTSYANVNLERIDKEDFGHVNKSYGYVMAWFLRSLIPTLFDTSLDTKGFSLSPGDFHSQNIMVTHADTSSPRITAVIDWEFTSTDPTSTFAQYPLFIVDHPYWNDDHPLKPRNLQDQATFNRLMREAESKSNPEGGLPLSQAYETCYGVYLFQQCMSDPAMFDVLYQPLFQHIFGEQDEDEEDFSVTYYRALMNGILKKKTDQFEKEAAVKQEAVKILGDEVVTFELTRSGFEDIVLEHRNKFEPQGEVMEWLTLYGKN</sequence>
<dbReference type="EMBL" id="KN837238">
    <property type="protein sequence ID" value="KIJ31691.1"/>
    <property type="molecule type" value="Genomic_DNA"/>
</dbReference>
<reference evidence="2 3" key="1">
    <citation type="submission" date="2014-06" db="EMBL/GenBank/DDBJ databases">
        <title>Evolutionary Origins and Diversification of the Mycorrhizal Mutualists.</title>
        <authorList>
            <consortium name="DOE Joint Genome Institute"/>
            <consortium name="Mycorrhizal Genomics Consortium"/>
            <person name="Kohler A."/>
            <person name="Kuo A."/>
            <person name="Nagy L.G."/>
            <person name="Floudas D."/>
            <person name="Copeland A."/>
            <person name="Barry K.W."/>
            <person name="Cichocki N."/>
            <person name="Veneault-Fourrey C."/>
            <person name="LaButti K."/>
            <person name="Lindquist E.A."/>
            <person name="Lipzen A."/>
            <person name="Lundell T."/>
            <person name="Morin E."/>
            <person name="Murat C."/>
            <person name="Riley R."/>
            <person name="Ohm R."/>
            <person name="Sun H."/>
            <person name="Tunlid A."/>
            <person name="Henrissat B."/>
            <person name="Grigoriev I.V."/>
            <person name="Hibbett D.S."/>
            <person name="Martin F."/>
        </authorList>
    </citation>
    <scope>NUCLEOTIDE SEQUENCE [LARGE SCALE GENOMIC DNA]</scope>
    <source>
        <strain evidence="2 3">SS14</strain>
    </source>
</reference>